<comment type="caution">
    <text evidence="2">The sequence shown here is derived from an EMBL/GenBank/DDBJ whole genome shotgun (WGS) entry which is preliminary data.</text>
</comment>
<dbReference type="SUPFAM" id="SSF53335">
    <property type="entry name" value="S-adenosyl-L-methionine-dependent methyltransferases"/>
    <property type="match status" value="1"/>
</dbReference>
<accession>A0AA41Q5K0</accession>
<sequence>MAASAQQGGPDRPGGAAGEHRGDDSEAYADGAWWQLPRGAEIETHVPTGIDVATPHTARMYDYFLGGKTNFAADRDAAERVIASIPGVVETARANRAFLGRAVRHAAEQGMRQFLDIGTGIPAPGNTHEIAQSVAPETRVAYVDNDPIVLAHARALMAPDGRGRTTYVQADLREPEKILASPEVRDVIDFGRPVCVALISIMHFISAADDPQRIVGTLREALAPGSMLIVAQATRDRVDREKAREAVEIYATTSAGVTPRSHAEILAFFDGFELVDPGLVRVAHWRPDGAPPTPAQTALIHSYGGVGVLP</sequence>
<evidence type="ECO:0000313" key="2">
    <source>
        <dbReference type="EMBL" id="MCF2531978.1"/>
    </source>
</evidence>
<dbReference type="PIRSF" id="PIRSF017393">
    <property type="entry name" value="MTase_SAV2177"/>
    <property type="match status" value="1"/>
</dbReference>
<dbReference type="Pfam" id="PF04672">
    <property type="entry name" value="Methyltransf_19"/>
    <property type="match status" value="1"/>
</dbReference>
<dbReference type="CDD" id="cd02440">
    <property type="entry name" value="AdoMet_MTases"/>
    <property type="match status" value="1"/>
</dbReference>
<evidence type="ECO:0000313" key="3">
    <source>
        <dbReference type="Proteomes" id="UP001165378"/>
    </source>
</evidence>
<proteinExistence type="predicted"/>
<keyword evidence="2" id="KW-0489">Methyltransferase</keyword>
<dbReference type="InterPro" id="IPR006764">
    <property type="entry name" value="SAM_dep_MeTrfase_SAV2177_type"/>
</dbReference>
<keyword evidence="3" id="KW-1185">Reference proteome</keyword>
<reference evidence="2" key="1">
    <citation type="submission" date="2022-01" db="EMBL/GenBank/DDBJ databases">
        <title>Genome-Based Taxonomic Classification of the Phylum Actinobacteria.</title>
        <authorList>
            <person name="Gao Y."/>
        </authorList>
    </citation>
    <scope>NUCLEOTIDE SEQUENCE</scope>
    <source>
        <strain evidence="2">KLBMP 8922</strain>
    </source>
</reference>
<protein>
    <submittedName>
        <fullName evidence="2">SAM-dependent methyltransferase</fullName>
    </submittedName>
</protein>
<keyword evidence="2" id="KW-0808">Transferase</keyword>
<dbReference type="RefSeq" id="WP_235056695.1">
    <property type="nucleotide sequence ID" value="NZ_JAKFHA010000028.1"/>
</dbReference>
<feature type="region of interest" description="Disordered" evidence="1">
    <location>
        <begin position="1"/>
        <end position="24"/>
    </location>
</feature>
<dbReference type="InterPro" id="IPR029063">
    <property type="entry name" value="SAM-dependent_MTases_sf"/>
</dbReference>
<organism evidence="2 3">
    <name type="scientific">Yinghuangia soli</name>
    <dbReference type="NCBI Taxonomy" id="2908204"/>
    <lineage>
        <taxon>Bacteria</taxon>
        <taxon>Bacillati</taxon>
        <taxon>Actinomycetota</taxon>
        <taxon>Actinomycetes</taxon>
        <taxon>Kitasatosporales</taxon>
        <taxon>Streptomycetaceae</taxon>
        <taxon>Yinghuangia</taxon>
    </lineage>
</organism>
<dbReference type="EMBL" id="JAKFHA010000028">
    <property type="protein sequence ID" value="MCF2531978.1"/>
    <property type="molecule type" value="Genomic_DNA"/>
</dbReference>
<evidence type="ECO:0000256" key="1">
    <source>
        <dbReference type="SAM" id="MobiDB-lite"/>
    </source>
</evidence>
<name>A0AA41Q5K0_9ACTN</name>
<dbReference type="AlphaFoldDB" id="A0AA41Q5K0"/>
<dbReference type="GO" id="GO:0032259">
    <property type="term" value="P:methylation"/>
    <property type="evidence" value="ECO:0007669"/>
    <property type="project" value="UniProtKB-KW"/>
</dbReference>
<dbReference type="GO" id="GO:0008168">
    <property type="term" value="F:methyltransferase activity"/>
    <property type="evidence" value="ECO:0007669"/>
    <property type="project" value="UniProtKB-KW"/>
</dbReference>
<dbReference type="Gene3D" id="3.40.50.150">
    <property type="entry name" value="Vaccinia Virus protein VP39"/>
    <property type="match status" value="1"/>
</dbReference>
<gene>
    <name evidence="2" type="ORF">LZ495_32845</name>
</gene>
<dbReference type="Proteomes" id="UP001165378">
    <property type="component" value="Unassembled WGS sequence"/>
</dbReference>